<evidence type="ECO:0000313" key="2">
    <source>
        <dbReference type="EMBL" id="MDX8148622.1"/>
    </source>
</evidence>
<feature type="domain" description="Transcription regulator PadR N-terminal" evidence="1">
    <location>
        <begin position="13"/>
        <end position="88"/>
    </location>
</feature>
<organism evidence="2 3">
    <name type="scientific">Lentzea sokolovensis</name>
    <dbReference type="NCBI Taxonomy" id="3095429"/>
    <lineage>
        <taxon>Bacteria</taxon>
        <taxon>Bacillati</taxon>
        <taxon>Actinomycetota</taxon>
        <taxon>Actinomycetes</taxon>
        <taxon>Pseudonocardiales</taxon>
        <taxon>Pseudonocardiaceae</taxon>
        <taxon>Lentzea</taxon>
    </lineage>
</organism>
<dbReference type="SUPFAM" id="SSF46785">
    <property type="entry name" value="Winged helix' DNA-binding domain"/>
    <property type="match status" value="1"/>
</dbReference>
<protein>
    <submittedName>
        <fullName evidence="2">PadR family transcriptional regulator</fullName>
    </submittedName>
</protein>
<gene>
    <name evidence="2" type="ORF">SK854_41355</name>
</gene>
<proteinExistence type="predicted"/>
<evidence type="ECO:0000259" key="1">
    <source>
        <dbReference type="Pfam" id="PF03551"/>
    </source>
</evidence>
<reference evidence="2 3" key="2">
    <citation type="submission" date="2023-11" db="EMBL/GenBank/DDBJ databases">
        <authorList>
            <person name="Lara A.C."/>
            <person name="Chronakova A."/>
        </authorList>
    </citation>
    <scope>NUCLEOTIDE SEQUENCE [LARGE SCALE GENOMIC DNA]</scope>
    <source>
        <strain evidence="2 3">BCCO 10_0061</strain>
    </source>
</reference>
<reference evidence="2 3" key="1">
    <citation type="submission" date="2023-11" db="EMBL/GenBank/DDBJ databases">
        <title>Lentzea sokolovensis, sp. nov., Lentzea kristufkii, sp. nov., and Lentzea miocenensis, sp. nov., rare actinobacteria from Sokolov Coal Basin, Miocene lacustrine sediment, Czech Republic.</title>
        <authorList>
            <person name="Lara A."/>
            <person name="Kotroba L."/>
            <person name="Nouioui I."/>
            <person name="Neumann-Schaal M."/>
            <person name="Mast Y."/>
            <person name="Chronakova A."/>
        </authorList>
    </citation>
    <scope>NUCLEOTIDE SEQUENCE [LARGE SCALE GENOMIC DNA]</scope>
    <source>
        <strain evidence="2 3">BCCO 10_0061</strain>
    </source>
</reference>
<dbReference type="PANTHER" id="PTHR43252">
    <property type="entry name" value="TRANSCRIPTIONAL REGULATOR YQJI"/>
    <property type="match status" value="1"/>
</dbReference>
<dbReference type="Pfam" id="PF03551">
    <property type="entry name" value="PadR"/>
    <property type="match status" value="1"/>
</dbReference>
<evidence type="ECO:0000313" key="3">
    <source>
        <dbReference type="Proteomes" id="UP001285352"/>
    </source>
</evidence>
<sequence>MTFKRTNPLALAVLALLSERPMHPYEMAQTMRERHQEEVIKLNYGSLYTVVESLTRHELITASAVQKAGNRPERTVYAVTDAGTAELHDWLRSLIAEPAKEYPRFEAGISMVGLLPPADALQVVSQREAAVTEQLTALAVLLEKLAGMGLPQLAWIELDYRMAVLRAERAWLSWFATATREGTVGGYDTWEDRHR</sequence>
<keyword evidence="3" id="KW-1185">Reference proteome</keyword>
<dbReference type="InterPro" id="IPR036390">
    <property type="entry name" value="WH_DNA-bd_sf"/>
</dbReference>
<dbReference type="InterPro" id="IPR036388">
    <property type="entry name" value="WH-like_DNA-bd_sf"/>
</dbReference>
<dbReference type="InterPro" id="IPR005149">
    <property type="entry name" value="Tscrpt_reg_PadR_N"/>
</dbReference>
<dbReference type="RefSeq" id="WP_319980605.1">
    <property type="nucleotide sequence ID" value="NZ_JAXAVU010000016.1"/>
</dbReference>
<accession>A0ABU4VB89</accession>
<dbReference type="Proteomes" id="UP001285352">
    <property type="component" value="Unassembled WGS sequence"/>
</dbReference>
<dbReference type="EMBL" id="JAXAVU010000016">
    <property type="protein sequence ID" value="MDX8148622.1"/>
    <property type="molecule type" value="Genomic_DNA"/>
</dbReference>
<name>A0ABU4VB89_9PSEU</name>
<dbReference type="Gene3D" id="1.10.10.10">
    <property type="entry name" value="Winged helix-like DNA-binding domain superfamily/Winged helix DNA-binding domain"/>
    <property type="match status" value="1"/>
</dbReference>
<comment type="caution">
    <text evidence="2">The sequence shown here is derived from an EMBL/GenBank/DDBJ whole genome shotgun (WGS) entry which is preliminary data.</text>
</comment>
<dbReference type="PANTHER" id="PTHR43252:SF7">
    <property type="entry name" value="TRANSCRIPTIONAL REGULATOR YQJI"/>
    <property type="match status" value="1"/>
</dbReference>